<feature type="compositionally biased region" description="Polar residues" evidence="1">
    <location>
        <begin position="85"/>
        <end position="95"/>
    </location>
</feature>
<evidence type="ECO:0000256" key="1">
    <source>
        <dbReference type="SAM" id="MobiDB-lite"/>
    </source>
</evidence>
<dbReference type="OrthoDB" id="62952at2759"/>
<dbReference type="GeneID" id="25364070"/>
<proteinExistence type="predicted"/>
<accession>A0A074YGM8</accession>
<dbReference type="HOGENOM" id="CLU_796889_0_0_1"/>
<evidence type="ECO:0000313" key="3">
    <source>
        <dbReference type="Proteomes" id="UP000030641"/>
    </source>
</evidence>
<feature type="region of interest" description="Disordered" evidence="1">
    <location>
        <begin position="77"/>
        <end position="103"/>
    </location>
</feature>
<keyword evidence="3" id="KW-1185">Reference proteome</keyword>
<gene>
    <name evidence="2" type="ORF">AUEXF2481DRAFT_29911</name>
</gene>
<organism evidence="2 3">
    <name type="scientific">Aureobasidium subglaciale (strain EXF-2481)</name>
    <name type="common">Aureobasidium pullulans var. subglaciale</name>
    <dbReference type="NCBI Taxonomy" id="1043005"/>
    <lineage>
        <taxon>Eukaryota</taxon>
        <taxon>Fungi</taxon>
        <taxon>Dikarya</taxon>
        <taxon>Ascomycota</taxon>
        <taxon>Pezizomycotina</taxon>
        <taxon>Dothideomycetes</taxon>
        <taxon>Dothideomycetidae</taxon>
        <taxon>Dothideales</taxon>
        <taxon>Saccotheciaceae</taxon>
        <taxon>Aureobasidium</taxon>
    </lineage>
</organism>
<dbReference type="InParanoid" id="A0A074YGM8"/>
<dbReference type="Proteomes" id="UP000030641">
    <property type="component" value="Unassembled WGS sequence"/>
</dbReference>
<reference evidence="2 3" key="1">
    <citation type="journal article" date="2014" name="BMC Genomics">
        <title>Genome sequencing of four Aureobasidium pullulans varieties: biotechnological potential, stress tolerance, and description of new species.</title>
        <authorList>
            <person name="Gostin Ar C."/>
            <person name="Ohm R.A."/>
            <person name="Kogej T."/>
            <person name="Sonjak S."/>
            <person name="Turk M."/>
            <person name="Zajc J."/>
            <person name="Zalar P."/>
            <person name="Grube M."/>
            <person name="Sun H."/>
            <person name="Han J."/>
            <person name="Sharma A."/>
            <person name="Chiniquy J."/>
            <person name="Ngan C.Y."/>
            <person name="Lipzen A."/>
            <person name="Barry K."/>
            <person name="Grigoriev I.V."/>
            <person name="Gunde-Cimerman N."/>
        </authorList>
    </citation>
    <scope>NUCLEOTIDE SEQUENCE [LARGE SCALE GENOMIC DNA]</scope>
    <source>
        <strain evidence="2 3">EXF-2481</strain>
    </source>
</reference>
<name>A0A074YGM8_AURSE</name>
<dbReference type="EMBL" id="KL584760">
    <property type="protein sequence ID" value="KEQ95194.1"/>
    <property type="molecule type" value="Genomic_DNA"/>
</dbReference>
<sequence length="348" mass="39852">MVGTLLQYSRYRIRRDIRIDRSYLLASAFRSCNCHSKSGTWYTRNYLLLEKSFNAPSQRTIRTNTIIRRFNSLASADNSSRRAPRSSSLKTNSSALMEPTSCGRIPGLKDEPEEFPISAMALKHVRSLSISYDSREVELDPGFIRACVARETKLNPSFGRLSHARQWVLHNEKFEDDLNDMWQERGRILNYLQLDRLEVSMKNCYCALCFQRQTHVAIMELFGSVCGSPPKTIIISGLEDATELKRLKELTDIFGAAEPRLHFEFADVWDESFSNRAAEDDPSQQETAYNDHDPQTFVNQIRAEDISRQEDEEGLNHIAAIDNWDEIDSFILRSRGAVGTVSRPIVLD</sequence>
<dbReference type="AlphaFoldDB" id="A0A074YGM8"/>
<protein>
    <submittedName>
        <fullName evidence="2">Uncharacterized protein</fullName>
    </submittedName>
</protein>
<dbReference type="RefSeq" id="XP_013343474.1">
    <property type="nucleotide sequence ID" value="XM_013488020.1"/>
</dbReference>
<evidence type="ECO:0000313" key="2">
    <source>
        <dbReference type="EMBL" id="KEQ95194.1"/>
    </source>
</evidence>